<accession>A0A9N9B454</accession>
<dbReference type="EMBL" id="CAJVPY010002216">
    <property type="protein sequence ID" value="CAG8552517.1"/>
    <property type="molecule type" value="Genomic_DNA"/>
</dbReference>
<gene>
    <name evidence="2" type="ORF">DERYTH_LOCUS5337</name>
</gene>
<protein>
    <submittedName>
        <fullName evidence="2">22156_t:CDS:1</fullName>
    </submittedName>
</protein>
<sequence>MTTQKQHDVRSYFPYIDESTRKYSVCSKVYKAPLNPNTTKSQVLSNRLDDYINDKKKKAKSKFIYSDTSTTSVTTAPSSSFVDVVLGDEIDNGEDVPEISNLENRNQTREDSGSSDFEWKGVSGNRFSMKNIMNIETEDNSEYKLVDLLRRQKDLQAVSTYPPMHPTYS</sequence>
<evidence type="ECO:0000313" key="3">
    <source>
        <dbReference type="Proteomes" id="UP000789405"/>
    </source>
</evidence>
<dbReference type="OrthoDB" id="10383045at2759"/>
<dbReference type="AlphaFoldDB" id="A0A9N9B454"/>
<organism evidence="2 3">
    <name type="scientific">Dentiscutata erythropus</name>
    <dbReference type="NCBI Taxonomy" id="1348616"/>
    <lineage>
        <taxon>Eukaryota</taxon>
        <taxon>Fungi</taxon>
        <taxon>Fungi incertae sedis</taxon>
        <taxon>Mucoromycota</taxon>
        <taxon>Glomeromycotina</taxon>
        <taxon>Glomeromycetes</taxon>
        <taxon>Diversisporales</taxon>
        <taxon>Gigasporaceae</taxon>
        <taxon>Dentiscutata</taxon>
    </lineage>
</organism>
<evidence type="ECO:0000256" key="1">
    <source>
        <dbReference type="SAM" id="MobiDB-lite"/>
    </source>
</evidence>
<dbReference type="Proteomes" id="UP000789405">
    <property type="component" value="Unassembled WGS sequence"/>
</dbReference>
<name>A0A9N9B454_9GLOM</name>
<evidence type="ECO:0000313" key="2">
    <source>
        <dbReference type="EMBL" id="CAG8552517.1"/>
    </source>
</evidence>
<feature type="region of interest" description="Disordered" evidence="1">
    <location>
        <begin position="91"/>
        <end position="117"/>
    </location>
</feature>
<keyword evidence="3" id="KW-1185">Reference proteome</keyword>
<comment type="caution">
    <text evidence="2">The sequence shown here is derived from an EMBL/GenBank/DDBJ whole genome shotgun (WGS) entry which is preliminary data.</text>
</comment>
<reference evidence="2" key="1">
    <citation type="submission" date="2021-06" db="EMBL/GenBank/DDBJ databases">
        <authorList>
            <person name="Kallberg Y."/>
            <person name="Tangrot J."/>
            <person name="Rosling A."/>
        </authorList>
    </citation>
    <scope>NUCLEOTIDE SEQUENCE</scope>
    <source>
        <strain evidence="2">MA453B</strain>
    </source>
</reference>
<proteinExistence type="predicted"/>